<gene>
    <name evidence="3" type="ORF">PA27867_0056</name>
</gene>
<reference evidence="3 4" key="1">
    <citation type="submission" date="2016-06" db="EMBL/GenBank/DDBJ databases">
        <title>Genome sequencing of Cryobacterium arcticum PAMC 27867.</title>
        <authorList>
            <person name="Lee J."/>
            <person name="Kim O.-S."/>
        </authorList>
    </citation>
    <scope>NUCLEOTIDE SEQUENCE [LARGE SCALE GENOMIC DNA]</scope>
    <source>
        <strain evidence="3 4">PAMC 27867</strain>
    </source>
</reference>
<proteinExistence type="predicted"/>
<dbReference type="GO" id="GO:0016810">
    <property type="term" value="F:hydrolase activity, acting on carbon-nitrogen (but not peptide) bonds"/>
    <property type="evidence" value="ECO:0007669"/>
    <property type="project" value="InterPro"/>
</dbReference>
<dbReference type="Gene3D" id="2.30.40.10">
    <property type="entry name" value="Urease, subunit C, domain 1"/>
    <property type="match status" value="1"/>
</dbReference>
<dbReference type="PANTHER" id="PTHR43794">
    <property type="entry name" value="AMINOHYDROLASE SSNA-RELATED"/>
    <property type="match status" value="1"/>
</dbReference>
<evidence type="ECO:0000313" key="3">
    <source>
        <dbReference type="EMBL" id="ANP71035.1"/>
    </source>
</evidence>
<sequence>MSTAAGDPTSYWCETLLTDGIPSMGVRLTVGQDGRISVRADGVAAEPRDIRLGTVLPGLANAHSHAFHRALRGRTHDQGGDFWRWRQSMYTVAQTLTPELYLELARAVFAEMLVSGYTAVGEFHYLHHQPDGTAYPQAHAMELALATAAREVGIRLVLLDTSYLAGGLDAPLLPEQRRFGDGSAAGWLGRWTALRSVIETDAAARPTDPALVTLGAALHSVRAVPQDAMREILAGLPADVPLHIHLSEQPRENADCLAAYGVTPTGVLAGLGALSPRLSVVHATHLSTDDVTLLGTHGVTVVMCPSTEADLGDGIGPAHALAAAGTPIALGSDQNAVVDPFLEMRGLEMGERLASGSRGRFGPAQLLRAAGADGYAALGLGRAWLAPGDPADLVEVAAHSIRTVGAAPGQLVLAATAADVRRVIVAGRLVADTGRLVGTPAAALATGDPLSTVGSPAVLLRDALAALDAAAASASVPSAHSAPLAHPTRKAPR</sequence>
<dbReference type="Gene3D" id="3.20.20.140">
    <property type="entry name" value="Metal-dependent hydrolases"/>
    <property type="match status" value="1"/>
</dbReference>
<dbReference type="RefSeq" id="WP_236900775.1">
    <property type="nucleotide sequence ID" value="NZ_CP016282.1"/>
</dbReference>
<keyword evidence="4" id="KW-1185">Reference proteome</keyword>
<name>A0A1B1BEL9_9MICO</name>
<dbReference type="SUPFAM" id="SSF51338">
    <property type="entry name" value="Composite domain of metallo-dependent hydrolases"/>
    <property type="match status" value="1"/>
</dbReference>
<keyword evidence="1" id="KW-0378">Hydrolase</keyword>
<dbReference type="PANTHER" id="PTHR43794:SF11">
    <property type="entry name" value="AMIDOHYDROLASE-RELATED DOMAIN-CONTAINING PROTEIN"/>
    <property type="match status" value="1"/>
</dbReference>
<protein>
    <submittedName>
        <fullName evidence="3">Formiminoglutamate deiminase</fullName>
    </submittedName>
</protein>
<dbReference type="KEGG" id="cart:PA27867_0056"/>
<evidence type="ECO:0000259" key="2">
    <source>
        <dbReference type="Pfam" id="PF01979"/>
    </source>
</evidence>
<dbReference type="EMBL" id="CP016282">
    <property type="protein sequence ID" value="ANP71035.1"/>
    <property type="molecule type" value="Genomic_DNA"/>
</dbReference>
<dbReference type="InterPro" id="IPR050287">
    <property type="entry name" value="MTA/SAH_deaminase"/>
</dbReference>
<evidence type="ECO:0000313" key="4">
    <source>
        <dbReference type="Proteomes" id="UP000092582"/>
    </source>
</evidence>
<feature type="domain" description="Amidohydrolase-related" evidence="2">
    <location>
        <begin position="54"/>
        <end position="430"/>
    </location>
</feature>
<dbReference type="SUPFAM" id="SSF51556">
    <property type="entry name" value="Metallo-dependent hydrolases"/>
    <property type="match status" value="1"/>
</dbReference>
<dbReference type="Proteomes" id="UP000092582">
    <property type="component" value="Chromosome 1"/>
</dbReference>
<dbReference type="InterPro" id="IPR032466">
    <property type="entry name" value="Metal_Hydrolase"/>
</dbReference>
<dbReference type="STRING" id="670052.PA27867_0056"/>
<evidence type="ECO:0000256" key="1">
    <source>
        <dbReference type="ARBA" id="ARBA00022801"/>
    </source>
</evidence>
<dbReference type="InterPro" id="IPR006680">
    <property type="entry name" value="Amidohydro-rel"/>
</dbReference>
<dbReference type="PATRIC" id="fig|670052.7.peg.59"/>
<dbReference type="AlphaFoldDB" id="A0A1B1BEL9"/>
<organism evidence="3 4">
    <name type="scientific">Cryobacterium arcticum</name>
    <dbReference type="NCBI Taxonomy" id="670052"/>
    <lineage>
        <taxon>Bacteria</taxon>
        <taxon>Bacillati</taxon>
        <taxon>Actinomycetota</taxon>
        <taxon>Actinomycetes</taxon>
        <taxon>Micrococcales</taxon>
        <taxon>Microbacteriaceae</taxon>
        <taxon>Cryobacterium</taxon>
    </lineage>
</organism>
<dbReference type="NCBIfam" id="NF006681">
    <property type="entry name" value="PRK09229.1-2"/>
    <property type="match status" value="1"/>
</dbReference>
<dbReference type="Pfam" id="PF01979">
    <property type="entry name" value="Amidohydro_1"/>
    <property type="match status" value="1"/>
</dbReference>
<accession>A0A1B1BEL9</accession>
<dbReference type="InterPro" id="IPR011059">
    <property type="entry name" value="Metal-dep_hydrolase_composite"/>
</dbReference>